<accession>A0A6A6KHK7</accession>
<evidence type="ECO:0000256" key="1">
    <source>
        <dbReference type="SAM" id="Coils"/>
    </source>
</evidence>
<reference evidence="2 3" key="1">
    <citation type="journal article" date="2020" name="Mol. Plant">
        <title>The Chromosome-Based Rubber Tree Genome Provides New Insights into Spurge Genome Evolution and Rubber Biosynthesis.</title>
        <authorList>
            <person name="Liu J."/>
            <person name="Shi C."/>
            <person name="Shi C.C."/>
            <person name="Li W."/>
            <person name="Zhang Q.J."/>
            <person name="Zhang Y."/>
            <person name="Li K."/>
            <person name="Lu H.F."/>
            <person name="Shi C."/>
            <person name="Zhu S.T."/>
            <person name="Xiao Z.Y."/>
            <person name="Nan H."/>
            <person name="Yue Y."/>
            <person name="Zhu X.G."/>
            <person name="Wu Y."/>
            <person name="Hong X.N."/>
            <person name="Fan G.Y."/>
            <person name="Tong Y."/>
            <person name="Zhang D."/>
            <person name="Mao C.L."/>
            <person name="Liu Y.L."/>
            <person name="Hao S.J."/>
            <person name="Liu W.Q."/>
            <person name="Lv M.Q."/>
            <person name="Zhang H.B."/>
            <person name="Liu Y."/>
            <person name="Hu-Tang G.R."/>
            <person name="Wang J.P."/>
            <person name="Wang J.H."/>
            <person name="Sun Y.H."/>
            <person name="Ni S.B."/>
            <person name="Chen W.B."/>
            <person name="Zhang X.C."/>
            <person name="Jiao Y.N."/>
            <person name="Eichler E.E."/>
            <person name="Li G.H."/>
            <person name="Liu X."/>
            <person name="Gao L.Z."/>
        </authorList>
    </citation>
    <scope>NUCLEOTIDE SEQUENCE [LARGE SCALE GENOMIC DNA]</scope>
    <source>
        <strain evidence="3">cv. GT1</strain>
        <tissue evidence="2">Leaf</tissue>
    </source>
</reference>
<dbReference type="AlphaFoldDB" id="A0A6A6KHK7"/>
<sequence length="220" mass="24920">MGDLDMWLAKVELHIADGEEKLEEMDNRIKELNGRLDEFREEVQVTFNATIDKPTSESESTRHTLTEDIATLHKENCFLRKELDRVLARLRDVDDEMVIMKRAIAQGGVASPSTLPLAMPSKVEVPKQSSFKGSRNAKKLIISYGVWSNTSKLLASTRMHGRSNMPHFILQTIQWFSGGGDMRTSIKGGIHDYVKEFSEVLLEIPNYLDGEALFAFMDDD</sequence>
<gene>
    <name evidence="2" type="ORF">GH714_002749</name>
</gene>
<comment type="caution">
    <text evidence="2">The sequence shown here is derived from an EMBL/GenBank/DDBJ whole genome shotgun (WGS) entry which is preliminary data.</text>
</comment>
<evidence type="ECO:0000313" key="3">
    <source>
        <dbReference type="Proteomes" id="UP000467840"/>
    </source>
</evidence>
<keyword evidence="3" id="KW-1185">Reference proteome</keyword>
<organism evidence="2 3">
    <name type="scientific">Hevea brasiliensis</name>
    <name type="common">Para rubber tree</name>
    <name type="synonym">Siphonia brasiliensis</name>
    <dbReference type="NCBI Taxonomy" id="3981"/>
    <lineage>
        <taxon>Eukaryota</taxon>
        <taxon>Viridiplantae</taxon>
        <taxon>Streptophyta</taxon>
        <taxon>Embryophyta</taxon>
        <taxon>Tracheophyta</taxon>
        <taxon>Spermatophyta</taxon>
        <taxon>Magnoliopsida</taxon>
        <taxon>eudicotyledons</taxon>
        <taxon>Gunneridae</taxon>
        <taxon>Pentapetalae</taxon>
        <taxon>rosids</taxon>
        <taxon>fabids</taxon>
        <taxon>Malpighiales</taxon>
        <taxon>Euphorbiaceae</taxon>
        <taxon>Crotonoideae</taxon>
        <taxon>Micrandreae</taxon>
        <taxon>Hevea</taxon>
    </lineage>
</organism>
<name>A0A6A6KHK7_HEVBR</name>
<dbReference type="Proteomes" id="UP000467840">
    <property type="component" value="Chromosome 8"/>
</dbReference>
<dbReference type="EMBL" id="JAAGAX010000016">
    <property type="protein sequence ID" value="KAF2287795.1"/>
    <property type="molecule type" value="Genomic_DNA"/>
</dbReference>
<evidence type="ECO:0000313" key="2">
    <source>
        <dbReference type="EMBL" id="KAF2287795.1"/>
    </source>
</evidence>
<feature type="coiled-coil region" evidence="1">
    <location>
        <begin position="8"/>
        <end position="49"/>
    </location>
</feature>
<proteinExistence type="predicted"/>
<keyword evidence="1" id="KW-0175">Coiled coil</keyword>
<protein>
    <submittedName>
        <fullName evidence="2">Uncharacterized protein</fullName>
    </submittedName>
</protein>